<accession>A0ABS8AJ10</accession>
<sequence length="246" mass="27390">MQTKQSLPQYEQLLRAWPQLRGHFLGRAQIAEAELQAFFDRVLPALTPEVWPAIRQGLVRSQLLHLVAPGLVAFGGAPAPAAFKPEVAPQHVALWQLLQARLVLPLGSLWSTQWLRPALPEIPARLVVEVNWAELQWATRLIRDSAEFQLTDESSPVDSDGREFVLLRPVQRASLVRRVAGVTTARLEKMLVDVAETPGLVPSDEALVRAVAVLGMRYHLHSDHLLQYAARRNASPRWEALLATAA</sequence>
<evidence type="ECO:0008006" key="3">
    <source>
        <dbReference type="Google" id="ProtNLM"/>
    </source>
</evidence>
<organism evidence="1 2">
    <name type="scientific">Hymenobacter nitidus</name>
    <dbReference type="NCBI Taxonomy" id="2880929"/>
    <lineage>
        <taxon>Bacteria</taxon>
        <taxon>Pseudomonadati</taxon>
        <taxon>Bacteroidota</taxon>
        <taxon>Cytophagia</taxon>
        <taxon>Cytophagales</taxon>
        <taxon>Hymenobacteraceae</taxon>
        <taxon>Hymenobacter</taxon>
    </lineage>
</organism>
<dbReference type="EMBL" id="JAJADQ010000015">
    <property type="protein sequence ID" value="MCB2380266.1"/>
    <property type="molecule type" value="Genomic_DNA"/>
</dbReference>
<evidence type="ECO:0000313" key="1">
    <source>
        <dbReference type="EMBL" id="MCB2380266.1"/>
    </source>
</evidence>
<evidence type="ECO:0000313" key="2">
    <source>
        <dbReference type="Proteomes" id="UP001165297"/>
    </source>
</evidence>
<comment type="caution">
    <text evidence="1">The sequence shown here is derived from an EMBL/GenBank/DDBJ whole genome shotgun (WGS) entry which is preliminary data.</text>
</comment>
<gene>
    <name evidence="1" type="ORF">LGH70_21930</name>
</gene>
<dbReference type="InterPro" id="IPR046484">
    <property type="entry name" value="DUF6577"/>
</dbReference>
<dbReference type="Proteomes" id="UP001165297">
    <property type="component" value="Unassembled WGS sequence"/>
</dbReference>
<dbReference type="Pfam" id="PF20217">
    <property type="entry name" value="DUF6577"/>
    <property type="match status" value="1"/>
</dbReference>
<name>A0ABS8AJ10_9BACT</name>
<dbReference type="RefSeq" id="WP_226190011.1">
    <property type="nucleotide sequence ID" value="NZ_JAJADQ010000015.1"/>
</dbReference>
<proteinExistence type="predicted"/>
<reference evidence="1" key="1">
    <citation type="submission" date="2021-10" db="EMBL/GenBank/DDBJ databases">
        <authorList>
            <person name="Dean J.D."/>
            <person name="Kim M.K."/>
            <person name="Newey C.N."/>
            <person name="Stoker T.S."/>
            <person name="Thompson D.W."/>
            <person name="Grose J.H."/>
        </authorList>
    </citation>
    <scope>NUCLEOTIDE SEQUENCE</scope>
    <source>
        <strain evidence="1">BT635</strain>
    </source>
</reference>
<protein>
    <recommendedName>
        <fullName evidence="3">DUF2063 domain-containing protein</fullName>
    </recommendedName>
</protein>
<keyword evidence="2" id="KW-1185">Reference proteome</keyword>